<organism evidence="2 3">
    <name type="scientific">Tanacetum coccineum</name>
    <dbReference type="NCBI Taxonomy" id="301880"/>
    <lineage>
        <taxon>Eukaryota</taxon>
        <taxon>Viridiplantae</taxon>
        <taxon>Streptophyta</taxon>
        <taxon>Embryophyta</taxon>
        <taxon>Tracheophyta</taxon>
        <taxon>Spermatophyta</taxon>
        <taxon>Magnoliopsida</taxon>
        <taxon>eudicotyledons</taxon>
        <taxon>Gunneridae</taxon>
        <taxon>Pentapetalae</taxon>
        <taxon>asterids</taxon>
        <taxon>campanulids</taxon>
        <taxon>Asterales</taxon>
        <taxon>Asteraceae</taxon>
        <taxon>Asteroideae</taxon>
        <taxon>Anthemideae</taxon>
        <taxon>Anthemidinae</taxon>
        <taxon>Tanacetum</taxon>
    </lineage>
</organism>
<comment type="caution">
    <text evidence="2">The sequence shown here is derived from an EMBL/GenBank/DDBJ whole genome shotgun (WGS) entry which is preliminary data.</text>
</comment>
<dbReference type="PANTHER" id="PTHR46148">
    <property type="entry name" value="CHROMO DOMAIN-CONTAINING PROTEIN"/>
    <property type="match status" value="1"/>
</dbReference>
<keyword evidence="3" id="KW-1185">Reference proteome</keyword>
<reference evidence="2" key="1">
    <citation type="journal article" date="2022" name="Int. J. Mol. Sci.">
        <title>Draft Genome of Tanacetum Coccineum: Genomic Comparison of Closely Related Tanacetum-Family Plants.</title>
        <authorList>
            <person name="Yamashiro T."/>
            <person name="Shiraishi A."/>
            <person name="Nakayama K."/>
            <person name="Satake H."/>
        </authorList>
    </citation>
    <scope>NUCLEOTIDE SEQUENCE</scope>
</reference>
<dbReference type="Pfam" id="PF24626">
    <property type="entry name" value="SH3_Tf2-1"/>
    <property type="match status" value="1"/>
</dbReference>
<proteinExistence type="predicted"/>
<dbReference type="EMBL" id="BQNB010013137">
    <property type="protein sequence ID" value="GJT12307.1"/>
    <property type="molecule type" value="Genomic_DNA"/>
</dbReference>
<protein>
    <recommendedName>
        <fullName evidence="1">Tf2-1-like SH3-like domain-containing protein</fullName>
    </recommendedName>
</protein>
<sequence length="149" mass="16993">MSITYHPQTDGQTKVAPTLHISYMGGESKVEEVDRTLIAKEEAMGIMKFHLQRAQDRMKSQADKGRKYRQFVVLKRVGKLGYELQLPTQIQIHNLFHVSQLKNFRGTMTNVGDLPTLNNEGIIEVEPITILERRLAKKDNAATVYVLVQ</sequence>
<dbReference type="InterPro" id="IPR056924">
    <property type="entry name" value="SH3_Tf2-1"/>
</dbReference>
<evidence type="ECO:0000259" key="1">
    <source>
        <dbReference type="Pfam" id="PF24626"/>
    </source>
</evidence>
<name>A0ABQ5BET8_9ASTR</name>
<reference evidence="2" key="2">
    <citation type="submission" date="2022-01" db="EMBL/GenBank/DDBJ databases">
        <authorList>
            <person name="Yamashiro T."/>
            <person name="Shiraishi A."/>
            <person name="Satake H."/>
            <person name="Nakayama K."/>
        </authorList>
    </citation>
    <scope>NUCLEOTIDE SEQUENCE</scope>
</reference>
<gene>
    <name evidence="2" type="ORF">Tco_0859349</name>
</gene>
<evidence type="ECO:0000313" key="2">
    <source>
        <dbReference type="EMBL" id="GJT12307.1"/>
    </source>
</evidence>
<evidence type="ECO:0000313" key="3">
    <source>
        <dbReference type="Proteomes" id="UP001151760"/>
    </source>
</evidence>
<accession>A0ABQ5BET8</accession>
<feature type="domain" description="Tf2-1-like SH3-like" evidence="1">
    <location>
        <begin position="65"/>
        <end position="104"/>
    </location>
</feature>
<dbReference type="PANTHER" id="PTHR46148:SF52">
    <property type="entry name" value="OS04G0603800 PROTEIN"/>
    <property type="match status" value="1"/>
</dbReference>
<dbReference type="Proteomes" id="UP001151760">
    <property type="component" value="Unassembled WGS sequence"/>
</dbReference>